<proteinExistence type="predicted"/>
<feature type="domain" description="DSBA-like thioredoxin" evidence="1">
    <location>
        <begin position="35"/>
        <end position="239"/>
    </location>
</feature>
<dbReference type="PANTHER" id="PTHR13887">
    <property type="entry name" value="GLUTATHIONE S-TRANSFERASE KAPPA"/>
    <property type="match status" value="1"/>
</dbReference>
<comment type="caution">
    <text evidence="2">The sequence shown here is derived from an EMBL/GenBank/DDBJ whole genome shotgun (WGS) entry which is preliminary data.</text>
</comment>
<dbReference type="PANTHER" id="PTHR13887:SF41">
    <property type="entry name" value="THIOREDOXIN SUPERFAMILY PROTEIN"/>
    <property type="match status" value="1"/>
</dbReference>
<protein>
    <submittedName>
        <fullName evidence="2">DSBA oxidoreductase</fullName>
    </submittedName>
</protein>
<dbReference type="Pfam" id="PF01323">
    <property type="entry name" value="DSBA"/>
    <property type="match status" value="1"/>
</dbReference>
<gene>
    <name evidence="2" type="ORF">ZRA01_35900</name>
</gene>
<dbReference type="AlphaFoldDB" id="A0A4Y4D2N3"/>
<dbReference type="GO" id="GO:0016491">
    <property type="term" value="F:oxidoreductase activity"/>
    <property type="evidence" value="ECO:0007669"/>
    <property type="project" value="InterPro"/>
</dbReference>
<sequence length="245" mass="27200">MAHGQAGWIGEQCGLPRSALGVHSSPRRYFIAMPTIEIVSDVVCPWCFIGLRRLSAAIELVRQDTPDFSCRKRWLPFFLNPDTPPEGEPYMPFLIAKFGGRERVEAIFERIREAGRAHGLEYAFEKIQVRANTLDAHRLLFWAQQQGDAERLVEGLFRAQFQQGENVGDRAVLCRVAAEAGYDATAAAVWLASDQGREAVLAEERAVRALGVTSVPTFIIDRRHAVVGAEDPAVLAEAIRLSLQS</sequence>
<evidence type="ECO:0000313" key="2">
    <source>
        <dbReference type="EMBL" id="GEC97517.1"/>
    </source>
</evidence>
<keyword evidence="3" id="KW-1185">Reference proteome</keyword>
<accession>A0A4Y4D2N3</accession>
<organism evidence="2 3">
    <name type="scientific">Zoogloea ramigera</name>
    <dbReference type="NCBI Taxonomy" id="350"/>
    <lineage>
        <taxon>Bacteria</taxon>
        <taxon>Pseudomonadati</taxon>
        <taxon>Pseudomonadota</taxon>
        <taxon>Betaproteobacteria</taxon>
        <taxon>Rhodocyclales</taxon>
        <taxon>Zoogloeaceae</taxon>
        <taxon>Zoogloea</taxon>
    </lineage>
</organism>
<dbReference type="CDD" id="cd03024">
    <property type="entry name" value="DsbA_FrnE"/>
    <property type="match status" value="1"/>
</dbReference>
<reference evidence="2 3" key="1">
    <citation type="submission" date="2019-06" db="EMBL/GenBank/DDBJ databases">
        <title>Whole genome shotgun sequence of Zoogloea ramigera NBRC 15342.</title>
        <authorList>
            <person name="Hosoyama A."/>
            <person name="Uohara A."/>
            <person name="Ohji S."/>
            <person name="Ichikawa N."/>
        </authorList>
    </citation>
    <scope>NUCLEOTIDE SEQUENCE [LARGE SCALE GENOMIC DNA]</scope>
    <source>
        <strain evidence="2 3">NBRC 15342</strain>
    </source>
</reference>
<evidence type="ECO:0000313" key="3">
    <source>
        <dbReference type="Proteomes" id="UP000318422"/>
    </source>
</evidence>
<dbReference type="InterPro" id="IPR001853">
    <property type="entry name" value="DSBA-like_thioredoxin_dom"/>
</dbReference>
<name>A0A4Y4D2N3_ZOORA</name>
<dbReference type="Gene3D" id="3.40.30.10">
    <property type="entry name" value="Glutaredoxin"/>
    <property type="match status" value="1"/>
</dbReference>
<dbReference type="SUPFAM" id="SSF52833">
    <property type="entry name" value="Thioredoxin-like"/>
    <property type="match status" value="1"/>
</dbReference>
<evidence type="ECO:0000259" key="1">
    <source>
        <dbReference type="Pfam" id="PF01323"/>
    </source>
</evidence>
<dbReference type="InterPro" id="IPR036249">
    <property type="entry name" value="Thioredoxin-like_sf"/>
</dbReference>
<dbReference type="Proteomes" id="UP000318422">
    <property type="component" value="Unassembled WGS sequence"/>
</dbReference>
<dbReference type="EMBL" id="BJNV01000095">
    <property type="protein sequence ID" value="GEC97517.1"/>
    <property type="molecule type" value="Genomic_DNA"/>
</dbReference>